<proteinExistence type="inferred from homology"/>
<keyword evidence="3 6" id="KW-0694">RNA-binding</keyword>
<evidence type="ECO:0000256" key="1">
    <source>
        <dbReference type="ARBA" id="ARBA00005952"/>
    </source>
</evidence>
<evidence type="ECO:0000256" key="4">
    <source>
        <dbReference type="ARBA" id="ARBA00023015"/>
    </source>
</evidence>
<dbReference type="InterPro" id="IPR006027">
    <property type="entry name" value="NusB_RsmB_TIM44"/>
</dbReference>
<dbReference type="PANTHER" id="PTHR11078:SF3">
    <property type="entry name" value="ANTITERMINATION NUSB DOMAIN-CONTAINING PROTEIN"/>
    <property type="match status" value="1"/>
</dbReference>
<sequence>MSEPRTPDPLNLPIPGREGEEVELLRTYPANTKRLSSRTRERVRALDVVYEADARGAAVLDVLDERRVRTAAQTPLPERSAALVRLQAEHAAEIDEQLETHSRDWPLRRMPAVDRALLRVGAAEILFDTPADQVGPVIGEWTSVARELSTEDSPRFVNALLQRLADMKDLLA</sequence>
<dbReference type="Proteomes" id="UP000195981">
    <property type="component" value="Unassembled WGS sequence"/>
</dbReference>
<dbReference type="AlphaFoldDB" id="A0A1X6WUC6"/>
<evidence type="ECO:0000313" key="9">
    <source>
        <dbReference type="Proteomes" id="UP000195981"/>
    </source>
</evidence>
<dbReference type="Gene3D" id="1.10.940.10">
    <property type="entry name" value="NusB-like"/>
    <property type="match status" value="1"/>
</dbReference>
<protein>
    <recommendedName>
        <fullName evidence="6">Transcription antitermination protein NusB</fullName>
    </recommendedName>
    <alternativeName>
        <fullName evidence="6">Antitermination factor NusB</fullName>
    </alternativeName>
</protein>
<comment type="function">
    <text evidence="6">Involved in transcription antitermination. Required for transcription of ribosomal RNA (rRNA) genes. Binds specifically to the boxA antiterminator sequence of the ribosomal RNA (rrn) operons.</text>
</comment>
<accession>A0A1X6WUC6</accession>
<dbReference type="Pfam" id="PF01029">
    <property type="entry name" value="NusB"/>
    <property type="match status" value="1"/>
</dbReference>
<dbReference type="PANTHER" id="PTHR11078">
    <property type="entry name" value="N UTILIZATION SUBSTANCE PROTEIN B-RELATED"/>
    <property type="match status" value="1"/>
</dbReference>
<evidence type="ECO:0000256" key="2">
    <source>
        <dbReference type="ARBA" id="ARBA00022814"/>
    </source>
</evidence>
<name>A0A1X6WUC6_9MICO</name>
<dbReference type="GO" id="GO:0005829">
    <property type="term" value="C:cytosol"/>
    <property type="evidence" value="ECO:0007669"/>
    <property type="project" value="TreeGrafter"/>
</dbReference>
<dbReference type="GO" id="GO:0003723">
    <property type="term" value="F:RNA binding"/>
    <property type="evidence" value="ECO:0007669"/>
    <property type="project" value="UniProtKB-UniRule"/>
</dbReference>
<keyword evidence="5 6" id="KW-0804">Transcription</keyword>
<dbReference type="EMBL" id="FWFG01000023">
    <property type="protein sequence ID" value="SLM88794.1"/>
    <property type="molecule type" value="Genomic_DNA"/>
</dbReference>
<comment type="similarity">
    <text evidence="1 6">Belongs to the NusB family.</text>
</comment>
<keyword evidence="9" id="KW-1185">Reference proteome</keyword>
<dbReference type="SUPFAM" id="SSF48013">
    <property type="entry name" value="NusB-like"/>
    <property type="match status" value="1"/>
</dbReference>
<evidence type="ECO:0000256" key="6">
    <source>
        <dbReference type="HAMAP-Rule" id="MF_00073"/>
    </source>
</evidence>
<organism evidence="8 9">
    <name type="scientific">Brachybacterium nesterenkovii</name>
    <dbReference type="NCBI Taxonomy" id="47847"/>
    <lineage>
        <taxon>Bacteria</taxon>
        <taxon>Bacillati</taxon>
        <taxon>Actinomycetota</taxon>
        <taxon>Actinomycetes</taxon>
        <taxon>Micrococcales</taxon>
        <taxon>Dermabacteraceae</taxon>
        <taxon>Brachybacterium</taxon>
    </lineage>
</organism>
<evidence type="ECO:0000256" key="5">
    <source>
        <dbReference type="ARBA" id="ARBA00023163"/>
    </source>
</evidence>
<dbReference type="NCBIfam" id="TIGR01951">
    <property type="entry name" value="nusB"/>
    <property type="match status" value="1"/>
</dbReference>
<evidence type="ECO:0000259" key="7">
    <source>
        <dbReference type="Pfam" id="PF01029"/>
    </source>
</evidence>
<feature type="domain" description="NusB/RsmB/TIM44" evidence="7">
    <location>
        <begin position="40"/>
        <end position="165"/>
    </location>
</feature>
<dbReference type="HAMAP" id="MF_00073">
    <property type="entry name" value="NusB"/>
    <property type="match status" value="1"/>
</dbReference>
<dbReference type="GO" id="GO:0031564">
    <property type="term" value="P:transcription antitermination"/>
    <property type="evidence" value="ECO:0007669"/>
    <property type="project" value="UniProtKB-KW"/>
</dbReference>
<gene>
    <name evidence="6" type="primary">nusB</name>
    <name evidence="8" type="ORF">FM110_02455</name>
</gene>
<dbReference type="RefSeq" id="WP_234991849.1">
    <property type="nucleotide sequence ID" value="NZ_FWFG01000023.1"/>
</dbReference>
<dbReference type="InterPro" id="IPR011605">
    <property type="entry name" value="NusB_fam"/>
</dbReference>
<evidence type="ECO:0000256" key="3">
    <source>
        <dbReference type="ARBA" id="ARBA00022884"/>
    </source>
</evidence>
<dbReference type="GO" id="GO:0006353">
    <property type="term" value="P:DNA-templated transcription termination"/>
    <property type="evidence" value="ECO:0007669"/>
    <property type="project" value="UniProtKB-UniRule"/>
</dbReference>
<dbReference type="InterPro" id="IPR035926">
    <property type="entry name" value="NusB-like_sf"/>
</dbReference>
<reference evidence="8 9" key="1">
    <citation type="submission" date="2017-02" db="EMBL/GenBank/DDBJ databases">
        <authorList>
            <person name="Peterson S.W."/>
        </authorList>
    </citation>
    <scope>NUCLEOTIDE SEQUENCE [LARGE SCALE GENOMIC DNA]</scope>
    <source>
        <strain evidence="8 9">CIP104813</strain>
    </source>
</reference>
<evidence type="ECO:0000313" key="8">
    <source>
        <dbReference type="EMBL" id="SLM88794.1"/>
    </source>
</evidence>
<keyword evidence="4 6" id="KW-0805">Transcription regulation</keyword>
<keyword evidence="2 6" id="KW-0889">Transcription antitermination</keyword>